<proteinExistence type="predicted"/>
<reference evidence="1 2" key="1">
    <citation type="journal article" date="2021" name="BMC Biol.">
        <title>Horizontally acquired antibacterial genes associated with adaptive radiation of ladybird beetles.</title>
        <authorList>
            <person name="Li H.S."/>
            <person name="Tang X.F."/>
            <person name="Huang Y.H."/>
            <person name="Xu Z.Y."/>
            <person name="Chen M.L."/>
            <person name="Du X.Y."/>
            <person name="Qiu B.Y."/>
            <person name="Chen P.T."/>
            <person name="Zhang W."/>
            <person name="Slipinski A."/>
            <person name="Escalona H.E."/>
            <person name="Waterhouse R.M."/>
            <person name="Zwick A."/>
            <person name="Pang H."/>
        </authorList>
    </citation>
    <scope>NUCLEOTIDE SEQUENCE [LARGE SCALE GENOMIC DNA]</scope>
    <source>
        <strain evidence="1">SYSU2018</strain>
    </source>
</reference>
<dbReference type="AlphaFoldDB" id="A0ABD2NL31"/>
<protein>
    <submittedName>
        <fullName evidence="1">Uncharacterized protein</fullName>
    </submittedName>
</protein>
<dbReference type="EMBL" id="JABFTP020000124">
    <property type="protein sequence ID" value="KAL3279436.1"/>
    <property type="molecule type" value="Genomic_DNA"/>
</dbReference>
<organism evidence="1 2">
    <name type="scientific">Cryptolaemus montrouzieri</name>
    <dbReference type="NCBI Taxonomy" id="559131"/>
    <lineage>
        <taxon>Eukaryota</taxon>
        <taxon>Metazoa</taxon>
        <taxon>Ecdysozoa</taxon>
        <taxon>Arthropoda</taxon>
        <taxon>Hexapoda</taxon>
        <taxon>Insecta</taxon>
        <taxon>Pterygota</taxon>
        <taxon>Neoptera</taxon>
        <taxon>Endopterygota</taxon>
        <taxon>Coleoptera</taxon>
        <taxon>Polyphaga</taxon>
        <taxon>Cucujiformia</taxon>
        <taxon>Coccinelloidea</taxon>
        <taxon>Coccinellidae</taxon>
        <taxon>Scymninae</taxon>
        <taxon>Scymnini</taxon>
        <taxon>Cryptolaemus</taxon>
    </lineage>
</organism>
<gene>
    <name evidence="1" type="ORF">HHI36_016947</name>
</gene>
<comment type="caution">
    <text evidence="1">The sequence shown here is derived from an EMBL/GenBank/DDBJ whole genome shotgun (WGS) entry which is preliminary data.</text>
</comment>
<name>A0ABD2NL31_9CUCU</name>
<sequence>MNKELAQIVDLTVKKEDVRYEAIQNQFGHSLSALSQGISSILEDTEKIPKELREKLLTSLWYAGKLQTDLFHKITNLRRTLLILILSKSIREVAGNISPDKFFHIHILIIFPSE</sequence>
<evidence type="ECO:0000313" key="2">
    <source>
        <dbReference type="Proteomes" id="UP001516400"/>
    </source>
</evidence>
<dbReference type="Proteomes" id="UP001516400">
    <property type="component" value="Unassembled WGS sequence"/>
</dbReference>
<evidence type="ECO:0000313" key="1">
    <source>
        <dbReference type="EMBL" id="KAL3279436.1"/>
    </source>
</evidence>
<accession>A0ABD2NL31</accession>
<keyword evidence="2" id="KW-1185">Reference proteome</keyword>